<dbReference type="InterPro" id="IPR058625">
    <property type="entry name" value="MdtA-like_BSH"/>
</dbReference>
<dbReference type="InterPro" id="IPR050465">
    <property type="entry name" value="UPF0194_transport"/>
</dbReference>
<dbReference type="Pfam" id="PF25917">
    <property type="entry name" value="BSH_RND"/>
    <property type="match status" value="1"/>
</dbReference>
<comment type="subcellular location">
    <subcellularLocation>
        <location evidence="1">Cell envelope</location>
    </subcellularLocation>
</comment>
<evidence type="ECO:0000313" key="5">
    <source>
        <dbReference type="EMBL" id="VAV92836.1"/>
    </source>
</evidence>
<feature type="non-terminal residue" evidence="5">
    <location>
        <position position="146"/>
    </location>
</feature>
<accession>A0A3B0RWE5</accession>
<dbReference type="EMBL" id="UOEE01000153">
    <property type="protein sequence ID" value="VAV92836.1"/>
    <property type="molecule type" value="Genomic_DNA"/>
</dbReference>
<evidence type="ECO:0000256" key="3">
    <source>
        <dbReference type="SAM" id="Coils"/>
    </source>
</evidence>
<dbReference type="AlphaFoldDB" id="A0A3B0RWE5"/>
<evidence type="ECO:0000256" key="1">
    <source>
        <dbReference type="ARBA" id="ARBA00004196"/>
    </source>
</evidence>
<protein>
    <submittedName>
        <fullName evidence="5">Macrolide-specific efflux protein MacA</fullName>
    </submittedName>
</protein>
<feature type="domain" description="Multidrug resistance protein MdtA-like barrel-sandwich hybrid" evidence="4">
    <location>
        <begin position="61"/>
        <end position="103"/>
    </location>
</feature>
<dbReference type="Gene3D" id="1.10.287.470">
    <property type="entry name" value="Helix hairpin bin"/>
    <property type="match status" value="1"/>
</dbReference>
<dbReference type="GO" id="GO:0030313">
    <property type="term" value="C:cell envelope"/>
    <property type="evidence" value="ECO:0007669"/>
    <property type="project" value="UniProtKB-SubCell"/>
</dbReference>
<evidence type="ECO:0000259" key="4">
    <source>
        <dbReference type="Pfam" id="PF25917"/>
    </source>
</evidence>
<sequence length="146" mass="15791">MNRKFAIALFIGLILIAGWFFFLRDATGSSDSSFKIETATVKRGDVAKLVSASGAVRALTTVEVGSQVSGQILELNADFNSEVTKGQIIARIDPQTFESRVASASAEVASAKANIEVQRAQIGRAEANLEKFEKDFARQSALYKED</sequence>
<keyword evidence="2 3" id="KW-0175">Coiled coil</keyword>
<evidence type="ECO:0000256" key="2">
    <source>
        <dbReference type="ARBA" id="ARBA00023054"/>
    </source>
</evidence>
<dbReference type="Gene3D" id="2.40.50.100">
    <property type="match status" value="1"/>
</dbReference>
<organism evidence="5">
    <name type="scientific">hydrothermal vent metagenome</name>
    <dbReference type="NCBI Taxonomy" id="652676"/>
    <lineage>
        <taxon>unclassified sequences</taxon>
        <taxon>metagenomes</taxon>
        <taxon>ecological metagenomes</taxon>
    </lineage>
</organism>
<dbReference type="PANTHER" id="PTHR32347">
    <property type="entry name" value="EFFLUX SYSTEM COMPONENT YKNX-RELATED"/>
    <property type="match status" value="1"/>
</dbReference>
<dbReference type="SUPFAM" id="SSF111369">
    <property type="entry name" value="HlyD-like secretion proteins"/>
    <property type="match status" value="1"/>
</dbReference>
<feature type="coiled-coil region" evidence="3">
    <location>
        <begin position="101"/>
        <end position="135"/>
    </location>
</feature>
<reference evidence="5" key="1">
    <citation type="submission" date="2018-06" db="EMBL/GenBank/DDBJ databases">
        <authorList>
            <person name="Zhirakovskaya E."/>
        </authorList>
    </citation>
    <scope>NUCLEOTIDE SEQUENCE</scope>
</reference>
<proteinExistence type="predicted"/>
<dbReference type="PANTHER" id="PTHR32347:SF14">
    <property type="entry name" value="EFFLUX SYSTEM COMPONENT YKNX-RELATED"/>
    <property type="match status" value="1"/>
</dbReference>
<gene>
    <name evidence="5" type="ORF">MNBD_ALPHA06-1604</name>
</gene>
<name>A0A3B0RWE5_9ZZZZ</name>